<proteinExistence type="predicted"/>
<evidence type="ECO:0000313" key="1">
    <source>
        <dbReference type="EMBL" id="KKO12743.1"/>
    </source>
</evidence>
<sequence length="96" mass="10316">MATAKKQGSEAELEASKQSAREALDKLLEAKDHFRHAAEIAGLDVKAEALDQLVKGKDKADDLTGSAIEYVKEKPAQALAIAFVGGYVLSKIFSRN</sequence>
<dbReference type="AlphaFoldDB" id="A0A0F9WJJ9"/>
<accession>A0A0F9WJJ9</accession>
<reference evidence="1" key="1">
    <citation type="journal article" date="2015" name="Nature">
        <title>Complex archaea that bridge the gap between prokaryotes and eukaryotes.</title>
        <authorList>
            <person name="Spang A."/>
            <person name="Saw J.H."/>
            <person name="Jorgensen S.L."/>
            <person name="Zaremba-Niedzwiedzka K."/>
            <person name="Martijn J."/>
            <person name="Lind A.E."/>
            <person name="van Eijk R."/>
            <person name="Schleper C."/>
            <person name="Guy L."/>
            <person name="Ettema T.J."/>
        </authorList>
    </citation>
    <scope>NUCLEOTIDE SEQUENCE</scope>
</reference>
<protein>
    <recommendedName>
        <fullName evidence="2">DUF883 domain-containing protein</fullName>
    </recommendedName>
</protein>
<comment type="caution">
    <text evidence="1">The sequence shown here is derived from an EMBL/GenBank/DDBJ whole genome shotgun (WGS) entry which is preliminary data.</text>
</comment>
<name>A0A0F9WJJ9_9ZZZZ</name>
<dbReference type="EMBL" id="LAZR01000001">
    <property type="protein sequence ID" value="KKO12743.1"/>
    <property type="molecule type" value="Genomic_DNA"/>
</dbReference>
<gene>
    <name evidence="1" type="ORF">LCGC14_0007600</name>
</gene>
<evidence type="ECO:0008006" key="2">
    <source>
        <dbReference type="Google" id="ProtNLM"/>
    </source>
</evidence>
<organism evidence="1">
    <name type="scientific">marine sediment metagenome</name>
    <dbReference type="NCBI Taxonomy" id="412755"/>
    <lineage>
        <taxon>unclassified sequences</taxon>
        <taxon>metagenomes</taxon>
        <taxon>ecological metagenomes</taxon>
    </lineage>
</organism>